<keyword evidence="2" id="KW-1185">Reference proteome</keyword>
<dbReference type="PROSITE" id="PS51257">
    <property type="entry name" value="PROKAR_LIPOPROTEIN"/>
    <property type="match status" value="1"/>
</dbReference>
<accession>A0ABN6FAW5</accession>
<evidence type="ECO:0000313" key="1">
    <source>
        <dbReference type="EMBL" id="BCS99075.1"/>
    </source>
</evidence>
<gene>
    <name evidence="1" type="ORF">DSLASN_47070</name>
</gene>
<reference evidence="1 2" key="1">
    <citation type="submission" date="2021-02" db="EMBL/GenBank/DDBJ databases">
        <title>Complete genome of Desulfoluna sp. strain ASN36.</title>
        <authorList>
            <person name="Takahashi A."/>
            <person name="Kojima H."/>
            <person name="Fukui M."/>
        </authorList>
    </citation>
    <scope>NUCLEOTIDE SEQUENCE [LARGE SCALE GENOMIC DNA]</scope>
    <source>
        <strain evidence="1 2">ASN36</strain>
    </source>
</reference>
<protein>
    <recommendedName>
        <fullName evidence="3">DUF4136 domain-containing protein</fullName>
    </recommendedName>
</protein>
<organism evidence="1 2">
    <name type="scientific">Desulfoluna limicola</name>
    <dbReference type="NCBI Taxonomy" id="2810562"/>
    <lineage>
        <taxon>Bacteria</taxon>
        <taxon>Pseudomonadati</taxon>
        <taxon>Thermodesulfobacteriota</taxon>
        <taxon>Desulfobacteria</taxon>
        <taxon>Desulfobacterales</taxon>
        <taxon>Desulfolunaceae</taxon>
        <taxon>Desulfoluna</taxon>
    </lineage>
</organism>
<evidence type="ECO:0000313" key="2">
    <source>
        <dbReference type="Proteomes" id="UP001320148"/>
    </source>
</evidence>
<evidence type="ECO:0008006" key="3">
    <source>
        <dbReference type="Google" id="ProtNLM"/>
    </source>
</evidence>
<sequence>MRFTLPFVLVLLLAGCVTTTGHNHPAINKVITGDLAIFSSPNKRFAMYPSVNASYLGRGESSERAISNTKSSIVQIMVEKGYTPVPLSDSPDFIIGFGLGVESKITDDEIFDKAGMVVGLSTEGINQKKFQKGTALVAVFSPGNKEPRWRVLAQGMSHMKKSDGARKENIHTLLTSMLSPIPQAGKALP</sequence>
<dbReference type="Proteomes" id="UP001320148">
    <property type="component" value="Chromosome"/>
</dbReference>
<name>A0ABN6FAW5_9BACT</name>
<dbReference type="EMBL" id="AP024488">
    <property type="protein sequence ID" value="BCS99075.1"/>
    <property type="molecule type" value="Genomic_DNA"/>
</dbReference>
<proteinExistence type="predicted"/>